<reference evidence="7 9" key="1">
    <citation type="submission" date="2018-09" db="EMBL/GenBank/DDBJ databases">
        <title>Genomic investigation of the strawberry pathogen Phytophthora fragariae indicates pathogenicity is determined by transcriptional variation in three key races.</title>
        <authorList>
            <person name="Adams T.M."/>
            <person name="Armitage A.D."/>
            <person name="Sobczyk M.K."/>
            <person name="Bates H.J."/>
            <person name="Dunwell J.M."/>
            <person name="Nellist C.F."/>
            <person name="Harrison R.J."/>
        </authorList>
    </citation>
    <scope>NUCLEOTIDE SEQUENCE [LARGE SCALE GENOMIC DNA]</scope>
    <source>
        <strain evidence="5 7">SCRP249</strain>
        <strain evidence="4 9">SCRP324</strain>
        <strain evidence="6 8">SCRP333</strain>
    </source>
</reference>
<feature type="transmembrane region" description="Helical" evidence="2">
    <location>
        <begin position="228"/>
        <end position="248"/>
    </location>
</feature>
<proteinExistence type="predicted"/>
<dbReference type="AlphaFoldDB" id="A0A6A3IQA3"/>
<comment type="caution">
    <text evidence="5">The sequence shown here is derived from an EMBL/GenBank/DDBJ whole genome shotgun (WGS) entry which is preliminary data.</text>
</comment>
<evidence type="ECO:0000313" key="9">
    <source>
        <dbReference type="Proteomes" id="UP000435112"/>
    </source>
</evidence>
<feature type="signal peptide" evidence="3">
    <location>
        <begin position="1"/>
        <end position="26"/>
    </location>
</feature>
<evidence type="ECO:0000256" key="1">
    <source>
        <dbReference type="SAM" id="MobiDB-lite"/>
    </source>
</evidence>
<keyword evidence="8" id="KW-1185">Reference proteome</keyword>
<dbReference type="EMBL" id="QXFT01002722">
    <property type="protein sequence ID" value="KAE9294039.1"/>
    <property type="molecule type" value="Genomic_DNA"/>
</dbReference>
<name>A0A6A3IQA3_9STRA</name>
<organism evidence="5 7">
    <name type="scientific">Phytophthora rubi</name>
    <dbReference type="NCBI Taxonomy" id="129364"/>
    <lineage>
        <taxon>Eukaryota</taxon>
        <taxon>Sar</taxon>
        <taxon>Stramenopiles</taxon>
        <taxon>Oomycota</taxon>
        <taxon>Peronosporomycetes</taxon>
        <taxon>Peronosporales</taxon>
        <taxon>Peronosporaceae</taxon>
        <taxon>Phytophthora</taxon>
    </lineage>
</organism>
<evidence type="ECO:0000313" key="6">
    <source>
        <dbReference type="EMBL" id="KAE9294039.1"/>
    </source>
</evidence>
<dbReference type="EMBL" id="QXFU01002712">
    <property type="protein sequence ID" value="KAE8982385.1"/>
    <property type="molecule type" value="Genomic_DNA"/>
</dbReference>
<evidence type="ECO:0000313" key="7">
    <source>
        <dbReference type="Proteomes" id="UP000429607"/>
    </source>
</evidence>
<dbReference type="OrthoDB" id="10329457at2759"/>
<evidence type="ECO:0000256" key="2">
    <source>
        <dbReference type="SAM" id="Phobius"/>
    </source>
</evidence>
<evidence type="ECO:0000256" key="3">
    <source>
        <dbReference type="SAM" id="SignalP"/>
    </source>
</evidence>
<evidence type="ECO:0000313" key="8">
    <source>
        <dbReference type="Proteomes" id="UP000434957"/>
    </source>
</evidence>
<keyword evidence="2" id="KW-0472">Membrane</keyword>
<dbReference type="Proteomes" id="UP000435112">
    <property type="component" value="Unassembled WGS sequence"/>
</dbReference>
<dbReference type="Proteomes" id="UP000429607">
    <property type="component" value="Unassembled WGS sequence"/>
</dbReference>
<evidence type="ECO:0000313" key="5">
    <source>
        <dbReference type="EMBL" id="KAE8984251.1"/>
    </source>
</evidence>
<keyword evidence="3" id="KW-0732">Signal</keyword>
<gene>
    <name evidence="5" type="ORF">PR001_g23230</name>
    <name evidence="4" type="ORF">PR002_g23544</name>
    <name evidence="6" type="ORF">PR003_g24359</name>
</gene>
<keyword evidence="2" id="KW-1133">Transmembrane helix</keyword>
<dbReference type="Proteomes" id="UP000434957">
    <property type="component" value="Unassembled WGS sequence"/>
</dbReference>
<keyword evidence="2" id="KW-0812">Transmembrane</keyword>
<sequence length="249" mass="25303">MKIICPRVLTPLVIFAAAASVKIVEGGIEASAYYEDANCTSSALVVNIGGDCSGDTFSCPVYDTPGTSEMCFPDLTVLLTTGLGGGRHLVVEYYTDADCTSLSSAGAYLADGLCHEFTQFDGSRQSETTVVSSNGSVSVVGTLGGCKSSDTFYHAYPIPSANITGECIAVDMPPRGDANMTHGAKFYYVPSTSSATGSGSSSATGSLTPTSTPTTTTNATTATSTSSGASLGFVSTLFCATLTAIIALV</sequence>
<evidence type="ECO:0000313" key="4">
    <source>
        <dbReference type="EMBL" id="KAE8982385.1"/>
    </source>
</evidence>
<accession>A0A6A3IQA3</accession>
<feature type="chain" id="PRO_5036164415" evidence="3">
    <location>
        <begin position="27"/>
        <end position="249"/>
    </location>
</feature>
<protein>
    <submittedName>
        <fullName evidence="5">Uncharacterized protein</fullName>
    </submittedName>
</protein>
<feature type="region of interest" description="Disordered" evidence="1">
    <location>
        <begin position="194"/>
        <end position="226"/>
    </location>
</feature>
<dbReference type="EMBL" id="QXFV01002714">
    <property type="protein sequence ID" value="KAE8984251.1"/>
    <property type="molecule type" value="Genomic_DNA"/>
</dbReference>